<reference evidence="2" key="1">
    <citation type="journal article" date="2024" name="Proc. Natl. Acad. Sci. U.S.A.">
        <title>Extraordinary preservation of gene collinearity over three hundred million years revealed in homosporous lycophytes.</title>
        <authorList>
            <person name="Li C."/>
            <person name="Wickell D."/>
            <person name="Kuo L.Y."/>
            <person name="Chen X."/>
            <person name="Nie B."/>
            <person name="Liao X."/>
            <person name="Peng D."/>
            <person name="Ji J."/>
            <person name="Jenkins J."/>
            <person name="Williams M."/>
            <person name="Shu S."/>
            <person name="Plott C."/>
            <person name="Barry K."/>
            <person name="Rajasekar S."/>
            <person name="Grimwood J."/>
            <person name="Han X."/>
            <person name="Sun S."/>
            <person name="Hou Z."/>
            <person name="He W."/>
            <person name="Dai G."/>
            <person name="Sun C."/>
            <person name="Schmutz J."/>
            <person name="Leebens-Mack J.H."/>
            <person name="Li F.W."/>
            <person name="Wang L."/>
        </authorList>
    </citation>
    <scope>NUCLEOTIDE SEQUENCE [LARGE SCALE GENOMIC DNA]</scope>
    <source>
        <strain evidence="2">cv. PW_Plant_1</strain>
    </source>
</reference>
<sequence length="434" mass="48556">MAYYGLAVNFINYLAYNMHYKFSEAATIVTNYLGAAQILPLVGAFIADSYLGRYWTIVIFSLIYLLIYALMRGLVLLTISGIVPTLRSSNAGCNQIKLFTVGCERPSTLQALYLFTALYVIALGTGGIRPCVSPFGADQFDVALTREKNLLGRFLDKAAVIIHWDDAVEDNYVNPWHLCTVTQVEEVKALVKLIPVWLVCFIPQTVTQTLVNFTVQQGNTMNRKIGPHFTVPSATIPNITAIFVLVLLPIYDVILVPLLRDVSPTIHVASASTIMATIVVALFETHRHRVAWATHVATNPQQVVPINAFWLSMQYMFLGVAEVFFLVGQLEFFYCKAPDGVHSIGTSYVYTANAIGSFIVSLVVKVVQQKIGRHGNAPWLAENINLGHLDRFYWLLSAMSLGNFLIFLVVAYFYRYKRSSIDIKKQTTVETIDW</sequence>
<dbReference type="Proteomes" id="UP001162992">
    <property type="component" value="Chromosome 12"/>
</dbReference>
<comment type="caution">
    <text evidence="1">The sequence shown here is derived from an EMBL/GenBank/DDBJ whole genome shotgun (WGS) entry which is preliminary data.</text>
</comment>
<dbReference type="EMBL" id="CM055103">
    <property type="protein sequence ID" value="KAJ7535745.1"/>
    <property type="molecule type" value="Genomic_DNA"/>
</dbReference>
<gene>
    <name evidence="1" type="ORF">O6H91_12G044200</name>
</gene>
<keyword evidence="2" id="KW-1185">Reference proteome</keyword>
<proteinExistence type="predicted"/>
<protein>
    <submittedName>
        <fullName evidence="1">Uncharacterized protein</fullName>
    </submittedName>
</protein>
<organism evidence="1 2">
    <name type="scientific">Diphasiastrum complanatum</name>
    <name type="common">Issler's clubmoss</name>
    <name type="synonym">Lycopodium complanatum</name>
    <dbReference type="NCBI Taxonomy" id="34168"/>
    <lineage>
        <taxon>Eukaryota</taxon>
        <taxon>Viridiplantae</taxon>
        <taxon>Streptophyta</taxon>
        <taxon>Embryophyta</taxon>
        <taxon>Tracheophyta</taxon>
        <taxon>Lycopodiopsida</taxon>
        <taxon>Lycopodiales</taxon>
        <taxon>Lycopodiaceae</taxon>
        <taxon>Lycopodioideae</taxon>
        <taxon>Diphasiastrum</taxon>
    </lineage>
</organism>
<evidence type="ECO:0000313" key="2">
    <source>
        <dbReference type="Proteomes" id="UP001162992"/>
    </source>
</evidence>
<accession>A0ACC2C1B2</accession>
<evidence type="ECO:0000313" key="1">
    <source>
        <dbReference type="EMBL" id="KAJ7535745.1"/>
    </source>
</evidence>
<name>A0ACC2C1B2_DIPCM</name>